<organism evidence="1 2">
    <name type="scientific">Paracoccus mangrovi</name>
    <dbReference type="NCBI Taxonomy" id="1715645"/>
    <lineage>
        <taxon>Bacteria</taxon>
        <taxon>Pseudomonadati</taxon>
        <taxon>Pseudomonadota</taxon>
        <taxon>Alphaproteobacteria</taxon>
        <taxon>Rhodobacterales</taxon>
        <taxon>Paracoccaceae</taxon>
        <taxon>Paracoccus</taxon>
    </lineage>
</organism>
<dbReference type="EMBL" id="JBHRXJ010000017">
    <property type="protein sequence ID" value="MFC3530010.1"/>
    <property type="molecule type" value="Genomic_DNA"/>
</dbReference>
<comment type="caution">
    <text evidence="1">The sequence shown here is derived from an EMBL/GenBank/DDBJ whole genome shotgun (WGS) entry which is preliminary data.</text>
</comment>
<name>A0ABV7R7M5_9RHOB</name>
<gene>
    <name evidence="1" type="ORF">ACFOMH_17695</name>
</gene>
<keyword evidence="2" id="KW-1185">Reference proteome</keyword>
<dbReference type="RefSeq" id="WP_272020340.1">
    <property type="nucleotide sequence ID" value="NZ_JBHRXJ010000017.1"/>
</dbReference>
<accession>A0ABV7R7M5</accession>
<sequence length="185" mass="20135">MTLSHQPGFTAIGAIITREVLPRLRHAQKLPLRLSCIGTAGYKGLDGANEFDRTVIIGQSASVEEAVILASQRVAHGDIGISTDDTLRFRPRVIVIQDGDLGLVLAGEVRAGIIVWQQPVASDAEARRIVTEASRLRGLAFAASGRADHRAARDHRYRASLLEARLVDPYWRETAADLLRLPQAA</sequence>
<evidence type="ECO:0000313" key="1">
    <source>
        <dbReference type="EMBL" id="MFC3530010.1"/>
    </source>
</evidence>
<evidence type="ECO:0000313" key="2">
    <source>
        <dbReference type="Proteomes" id="UP001595721"/>
    </source>
</evidence>
<proteinExistence type="predicted"/>
<protein>
    <submittedName>
        <fullName evidence="1">Uncharacterized protein</fullName>
    </submittedName>
</protein>
<dbReference type="Proteomes" id="UP001595721">
    <property type="component" value="Unassembled WGS sequence"/>
</dbReference>
<reference evidence="2" key="1">
    <citation type="journal article" date="2019" name="Int. J. Syst. Evol. Microbiol.">
        <title>The Global Catalogue of Microorganisms (GCM) 10K type strain sequencing project: providing services to taxonomists for standard genome sequencing and annotation.</title>
        <authorList>
            <consortium name="The Broad Institute Genomics Platform"/>
            <consortium name="The Broad Institute Genome Sequencing Center for Infectious Disease"/>
            <person name="Wu L."/>
            <person name="Ma J."/>
        </authorList>
    </citation>
    <scope>NUCLEOTIDE SEQUENCE [LARGE SCALE GENOMIC DNA]</scope>
    <source>
        <strain evidence="2">KCTC 42899</strain>
    </source>
</reference>